<keyword evidence="2" id="KW-1185">Reference proteome</keyword>
<evidence type="ECO:0000313" key="2">
    <source>
        <dbReference type="Proteomes" id="UP001207468"/>
    </source>
</evidence>
<protein>
    <submittedName>
        <fullName evidence="1">Glutamine cyclotransferase</fullName>
    </submittedName>
</protein>
<name>A0ACC0TTE8_9AGAM</name>
<dbReference type="Proteomes" id="UP001207468">
    <property type="component" value="Unassembled WGS sequence"/>
</dbReference>
<dbReference type="EMBL" id="JAGFNK010000683">
    <property type="protein sequence ID" value="KAI9443768.1"/>
    <property type="molecule type" value="Genomic_DNA"/>
</dbReference>
<evidence type="ECO:0000313" key="1">
    <source>
        <dbReference type="EMBL" id="KAI9443768.1"/>
    </source>
</evidence>
<organism evidence="1 2">
    <name type="scientific">Russula earlei</name>
    <dbReference type="NCBI Taxonomy" id="71964"/>
    <lineage>
        <taxon>Eukaryota</taxon>
        <taxon>Fungi</taxon>
        <taxon>Dikarya</taxon>
        <taxon>Basidiomycota</taxon>
        <taxon>Agaricomycotina</taxon>
        <taxon>Agaricomycetes</taxon>
        <taxon>Russulales</taxon>
        <taxon>Russulaceae</taxon>
        <taxon>Russula</taxon>
    </lineage>
</organism>
<accession>A0ACC0TTE8</accession>
<sequence length="273" mass="30932">MKKIFIPALVILFLIACDACNSKTDRVNETTEAASTLPTPLAYNVINVYPHDTGSYTEGLEWHNGMLYESGGNYGSSKLAKVSLKDGKDLQRINLAKQYFGEGITVFNNKLYQLTYKENKCFVYDFATFNKLKEFDYDGEGWSLTNNGKYLIMDNGSDKLYFRDPETFKVMSIVSVYDNNGPLANLNELEYVDGFIYANIYTTPRIVKIDPSSGKVIAQADMSDLIAKYIAPYFTPEEINYNAVLNGIAYDSTGKRFFITGKLWPKLFEVKFN</sequence>
<comment type="caution">
    <text evidence="1">The sequence shown here is derived from an EMBL/GenBank/DDBJ whole genome shotgun (WGS) entry which is preliminary data.</text>
</comment>
<proteinExistence type="predicted"/>
<gene>
    <name evidence="1" type="ORF">F5148DRAFT_1347745</name>
</gene>
<reference evidence="1" key="1">
    <citation type="submission" date="2021-03" db="EMBL/GenBank/DDBJ databases">
        <title>Evolutionary priming and transition to the ectomycorrhizal habit in an iconic lineage of mushroom-forming fungi: is preadaptation a requirement?</title>
        <authorList>
            <consortium name="DOE Joint Genome Institute"/>
            <person name="Looney B.P."/>
            <person name="Miyauchi S."/>
            <person name="Morin E."/>
            <person name="Drula E."/>
            <person name="Courty P.E."/>
            <person name="Chicoki N."/>
            <person name="Fauchery L."/>
            <person name="Kohler A."/>
            <person name="Kuo A."/>
            <person name="LaButti K."/>
            <person name="Pangilinan J."/>
            <person name="Lipzen A."/>
            <person name="Riley R."/>
            <person name="Andreopoulos W."/>
            <person name="He G."/>
            <person name="Johnson J."/>
            <person name="Barry K.W."/>
            <person name="Grigoriev I.V."/>
            <person name="Nagy L."/>
            <person name="Hibbett D."/>
            <person name="Henrissat B."/>
            <person name="Matheny P.B."/>
            <person name="Labbe J."/>
            <person name="Martin A.F."/>
        </authorList>
    </citation>
    <scope>NUCLEOTIDE SEQUENCE</scope>
    <source>
        <strain evidence="1">BPL698</strain>
    </source>
</reference>